<proteinExistence type="inferred from homology"/>
<dbReference type="InterPro" id="IPR000092">
    <property type="entry name" value="Polyprenyl_synt"/>
</dbReference>
<dbReference type="GO" id="GO:0004659">
    <property type="term" value="F:prenyltransferase activity"/>
    <property type="evidence" value="ECO:0007669"/>
    <property type="project" value="InterPro"/>
</dbReference>
<evidence type="ECO:0000256" key="2">
    <source>
        <dbReference type="ARBA" id="ARBA00022723"/>
    </source>
</evidence>
<evidence type="ECO:0000256" key="1">
    <source>
        <dbReference type="ARBA" id="ARBA00022679"/>
    </source>
</evidence>
<dbReference type="GO" id="GO:0046872">
    <property type="term" value="F:metal ion binding"/>
    <property type="evidence" value="ECO:0007669"/>
    <property type="project" value="UniProtKB-KW"/>
</dbReference>
<dbReference type="SUPFAM" id="SSF48576">
    <property type="entry name" value="Terpenoid synthases"/>
    <property type="match status" value="1"/>
</dbReference>
<evidence type="ECO:0000313" key="7">
    <source>
        <dbReference type="Proteomes" id="UP000033140"/>
    </source>
</evidence>
<reference evidence="6 7" key="1">
    <citation type="journal article" date="2011" name="J. Gen. Appl. Microbiol.">
        <title>Draft genome sequencing of the enigmatic yeast Saitoella complicata.</title>
        <authorList>
            <person name="Nishida H."/>
            <person name="Hamamoto M."/>
            <person name="Sugiyama J."/>
        </authorList>
    </citation>
    <scope>NUCLEOTIDE SEQUENCE [LARGE SCALE GENOMIC DNA]</scope>
    <source>
        <strain evidence="6 7">NRRL Y-17804</strain>
    </source>
</reference>
<dbReference type="EMBL" id="BACD03000009">
    <property type="protein sequence ID" value="GAO47460.1"/>
    <property type="molecule type" value="Genomic_DNA"/>
</dbReference>
<dbReference type="GO" id="GO:0008299">
    <property type="term" value="P:isoprenoid biosynthetic process"/>
    <property type="evidence" value="ECO:0007669"/>
    <property type="project" value="InterPro"/>
</dbReference>
<evidence type="ECO:0000256" key="5">
    <source>
        <dbReference type="SAM" id="MobiDB-lite"/>
    </source>
</evidence>
<dbReference type="Proteomes" id="UP000033140">
    <property type="component" value="Unassembled WGS sequence"/>
</dbReference>
<keyword evidence="3" id="KW-0460">Magnesium</keyword>
<dbReference type="AlphaFoldDB" id="A0A0E9NDH9"/>
<dbReference type="OMA" id="FYSKAFF"/>
<dbReference type="PROSITE" id="PS00444">
    <property type="entry name" value="POLYPRENYL_SYNTHASE_2"/>
    <property type="match status" value="1"/>
</dbReference>
<name>A0A0E9NDH9_SAICN</name>
<protein>
    <submittedName>
        <fullName evidence="6">Uncharacterized protein</fullName>
    </submittedName>
</protein>
<reference evidence="6 7" key="2">
    <citation type="journal article" date="2014" name="J. Gen. Appl. Microbiol.">
        <title>The early diverging ascomycetous budding yeast Saitoella complicata has three histone deacetylases belonging to the Clr6, Hos2, and Rpd3 lineages.</title>
        <authorList>
            <person name="Nishida H."/>
            <person name="Matsumoto T."/>
            <person name="Kondo S."/>
            <person name="Hamamoto M."/>
            <person name="Yoshikawa H."/>
        </authorList>
    </citation>
    <scope>NUCLEOTIDE SEQUENCE [LARGE SCALE GENOMIC DNA]</scope>
    <source>
        <strain evidence="6 7">NRRL Y-17804</strain>
    </source>
</reference>
<dbReference type="InterPro" id="IPR008949">
    <property type="entry name" value="Isoprenoid_synthase_dom_sf"/>
</dbReference>
<keyword evidence="2" id="KW-0479">Metal-binding</keyword>
<comment type="similarity">
    <text evidence="4">Belongs to the FPP/GGPP synthase family.</text>
</comment>
<dbReference type="Gene3D" id="1.10.600.10">
    <property type="entry name" value="Farnesyl Diphosphate Synthase"/>
    <property type="match status" value="1"/>
</dbReference>
<sequence length="374" mass="41551">MMMDTSAFSEAIRRASVPSIDDLKANAYKAMNGSGSHGSRTGSETGSRASENVEDEEEVSPPLSFYANIAQESRRSWSPQSESIVMEPYTYLDSHPGKDIRSLLISAFNIWLQVPAPALSIITSVVGMLHTASLLIDDVEDNATLRRGVPVAHAIYGVAQTVNTANYVYFRALEELGKLNNPSLLTIFTEELLNLHRGQGMDLFWRDTLTCPTEPEYVSMVANKTGGLLRLAVKLMQASSPTNTTDYVPLVNAIGILFQIRDDYLNLQSPLMTANKGYCEDLTEGKFSFPIIHAVRADRGNRQILNILKQRTGDVEVKAYAVKYMREETRSFEYTLGVLEVLFKGAREEVRVKGGNKALEAIIDKLEVKEETQQ</sequence>
<dbReference type="CDD" id="cd00685">
    <property type="entry name" value="Trans_IPPS_HT"/>
    <property type="match status" value="1"/>
</dbReference>
<feature type="region of interest" description="Disordered" evidence="5">
    <location>
        <begin position="31"/>
        <end position="58"/>
    </location>
</feature>
<evidence type="ECO:0000313" key="6">
    <source>
        <dbReference type="EMBL" id="GAO47460.1"/>
    </source>
</evidence>
<dbReference type="PANTHER" id="PTHR12001:SF44">
    <property type="entry name" value="GERANYLGERANYL PYROPHOSPHATE SYNTHASE"/>
    <property type="match status" value="1"/>
</dbReference>
<evidence type="ECO:0000256" key="4">
    <source>
        <dbReference type="RuleBase" id="RU004466"/>
    </source>
</evidence>
<keyword evidence="1 4" id="KW-0808">Transferase</keyword>
<gene>
    <name evidence="6" type="ORF">G7K_1667-t1</name>
</gene>
<dbReference type="PANTHER" id="PTHR12001">
    <property type="entry name" value="GERANYLGERANYL PYROPHOSPHATE SYNTHASE"/>
    <property type="match status" value="1"/>
</dbReference>
<dbReference type="SFLD" id="SFLDS00005">
    <property type="entry name" value="Isoprenoid_Synthase_Type_I"/>
    <property type="match status" value="1"/>
</dbReference>
<keyword evidence="7" id="KW-1185">Reference proteome</keyword>
<evidence type="ECO:0000256" key="3">
    <source>
        <dbReference type="ARBA" id="ARBA00022842"/>
    </source>
</evidence>
<dbReference type="STRING" id="698492.A0A0E9NDH9"/>
<feature type="compositionally biased region" description="Polar residues" evidence="5">
    <location>
        <begin position="33"/>
        <end position="50"/>
    </location>
</feature>
<dbReference type="Pfam" id="PF00348">
    <property type="entry name" value="polyprenyl_synt"/>
    <property type="match status" value="1"/>
</dbReference>
<reference evidence="6 7" key="3">
    <citation type="journal article" date="2015" name="Genome Announc.">
        <title>Draft Genome Sequence of the Archiascomycetous Yeast Saitoella complicata.</title>
        <authorList>
            <person name="Yamauchi K."/>
            <person name="Kondo S."/>
            <person name="Hamamoto M."/>
            <person name="Takahashi Y."/>
            <person name="Ogura Y."/>
            <person name="Hayashi T."/>
            <person name="Nishida H."/>
        </authorList>
    </citation>
    <scope>NUCLEOTIDE SEQUENCE [LARGE SCALE GENOMIC DNA]</scope>
    <source>
        <strain evidence="6 7">NRRL Y-17804</strain>
    </source>
</reference>
<organism evidence="6 7">
    <name type="scientific">Saitoella complicata (strain BCRC 22490 / CBS 7301 / JCM 7358 / NBRC 10748 / NRRL Y-17804)</name>
    <dbReference type="NCBI Taxonomy" id="698492"/>
    <lineage>
        <taxon>Eukaryota</taxon>
        <taxon>Fungi</taxon>
        <taxon>Dikarya</taxon>
        <taxon>Ascomycota</taxon>
        <taxon>Taphrinomycotina</taxon>
        <taxon>Taphrinomycotina incertae sedis</taxon>
        <taxon>Saitoella</taxon>
    </lineage>
</organism>
<accession>A0A0E9NDH9</accession>
<comment type="caution">
    <text evidence="6">The sequence shown here is derived from an EMBL/GenBank/DDBJ whole genome shotgun (WGS) entry which is preliminary data.</text>
</comment>
<dbReference type="PROSITE" id="PS00723">
    <property type="entry name" value="POLYPRENYL_SYNTHASE_1"/>
    <property type="match status" value="1"/>
</dbReference>
<dbReference type="InterPro" id="IPR033749">
    <property type="entry name" value="Polyprenyl_synt_CS"/>
</dbReference>